<organism evidence="9 10">
    <name type="scientific">Penstemon smallii</name>
    <dbReference type="NCBI Taxonomy" id="265156"/>
    <lineage>
        <taxon>Eukaryota</taxon>
        <taxon>Viridiplantae</taxon>
        <taxon>Streptophyta</taxon>
        <taxon>Embryophyta</taxon>
        <taxon>Tracheophyta</taxon>
        <taxon>Spermatophyta</taxon>
        <taxon>Magnoliopsida</taxon>
        <taxon>eudicotyledons</taxon>
        <taxon>Gunneridae</taxon>
        <taxon>Pentapetalae</taxon>
        <taxon>asterids</taxon>
        <taxon>lamiids</taxon>
        <taxon>Lamiales</taxon>
        <taxon>Plantaginaceae</taxon>
        <taxon>Cheloneae</taxon>
        <taxon>Penstemon</taxon>
    </lineage>
</organism>
<evidence type="ECO:0000313" key="9">
    <source>
        <dbReference type="EMBL" id="KAL3839223.1"/>
    </source>
</evidence>
<dbReference type="AlphaFoldDB" id="A0ABD3TT60"/>
<dbReference type="PANTHER" id="PTHR31485">
    <property type="entry name" value="PEPTIDYL SERINE ALPHA-GALACTOSYLTRANSFERASE"/>
    <property type="match status" value="1"/>
</dbReference>
<evidence type="ECO:0000259" key="8">
    <source>
        <dbReference type="Pfam" id="PF23452"/>
    </source>
</evidence>
<gene>
    <name evidence="9" type="ORF">ACJIZ3_023814</name>
</gene>
<dbReference type="GO" id="GO:0016757">
    <property type="term" value="F:glycosyltransferase activity"/>
    <property type="evidence" value="ECO:0007669"/>
    <property type="project" value="UniProtKB-KW"/>
</dbReference>
<dbReference type="Proteomes" id="UP001634393">
    <property type="component" value="Unassembled WGS sequence"/>
</dbReference>
<comment type="caution">
    <text evidence="9">The sequence shown here is derived from an EMBL/GenBank/DDBJ whole genome shotgun (WGS) entry which is preliminary data.</text>
</comment>
<keyword evidence="3" id="KW-0808">Transferase</keyword>
<feature type="transmembrane region" description="Helical" evidence="7">
    <location>
        <begin position="6"/>
        <end position="23"/>
    </location>
</feature>
<dbReference type="InterPro" id="IPR044845">
    <property type="entry name" value="HPAT/SRGT1-like"/>
</dbReference>
<dbReference type="Pfam" id="PF23452">
    <property type="entry name" value="HPAT"/>
    <property type="match status" value="2"/>
</dbReference>
<feature type="domain" description="Hydroxyproline O-arabinosyltransferase-like" evidence="8">
    <location>
        <begin position="118"/>
        <end position="153"/>
    </location>
</feature>
<dbReference type="PANTHER" id="PTHR31485:SF4">
    <property type="entry name" value="HYDROXYPROLINE O-ARABINOSYLTRANSFERASE RDN1"/>
    <property type="match status" value="1"/>
</dbReference>
<keyword evidence="10" id="KW-1185">Reference proteome</keyword>
<proteinExistence type="predicted"/>
<keyword evidence="6 7" id="KW-0472">Membrane</keyword>
<keyword evidence="4 7" id="KW-0812">Transmembrane</keyword>
<dbReference type="GO" id="GO:0016020">
    <property type="term" value="C:membrane"/>
    <property type="evidence" value="ECO:0007669"/>
    <property type="project" value="UniProtKB-SubCell"/>
</dbReference>
<protein>
    <recommendedName>
        <fullName evidence="8">Hydroxyproline O-arabinosyltransferase-like domain-containing protein</fullName>
    </recommendedName>
</protein>
<reference evidence="9 10" key="1">
    <citation type="submission" date="2024-12" db="EMBL/GenBank/DDBJ databases">
        <title>The unique morphological basis and parallel evolutionary history of personate flowers in Penstemon.</title>
        <authorList>
            <person name="Depatie T.H."/>
            <person name="Wessinger C.A."/>
        </authorList>
    </citation>
    <scope>NUCLEOTIDE SEQUENCE [LARGE SCALE GENOMIC DNA]</scope>
    <source>
        <strain evidence="9">WTNN_2</strain>
        <tissue evidence="9">Leaf</tissue>
    </source>
</reference>
<evidence type="ECO:0000256" key="5">
    <source>
        <dbReference type="ARBA" id="ARBA00022989"/>
    </source>
</evidence>
<evidence type="ECO:0000256" key="4">
    <source>
        <dbReference type="ARBA" id="ARBA00022692"/>
    </source>
</evidence>
<comment type="subcellular location">
    <subcellularLocation>
        <location evidence="1">Membrane</location>
        <topology evidence="1">Single-pass membrane protein</topology>
    </subcellularLocation>
</comment>
<dbReference type="InterPro" id="IPR056508">
    <property type="entry name" value="HPAT-like"/>
</dbReference>
<feature type="transmembrane region" description="Helical" evidence="7">
    <location>
        <begin position="93"/>
        <end position="117"/>
    </location>
</feature>
<evidence type="ECO:0000256" key="2">
    <source>
        <dbReference type="ARBA" id="ARBA00022676"/>
    </source>
</evidence>
<dbReference type="EMBL" id="JBJXBP010000003">
    <property type="protein sequence ID" value="KAL3839223.1"/>
    <property type="molecule type" value="Genomic_DNA"/>
</dbReference>
<evidence type="ECO:0000256" key="7">
    <source>
        <dbReference type="SAM" id="Phobius"/>
    </source>
</evidence>
<evidence type="ECO:0000256" key="3">
    <source>
        <dbReference type="ARBA" id="ARBA00022679"/>
    </source>
</evidence>
<feature type="domain" description="Hydroxyproline O-arabinosyltransferase-like" evidence="8">
    <location>
        <begin position="182"/>
        <end position="228"/>
    </location>
</feature>
<evidence type="ECO:0000256" key="6">
    <source>
        <dbReference type="ARBA" id="ARBA00023136"/>
    </source>
</evidence>
<accession>A0ABD3TT60</accession>
<evidence type="ECO:0000256" key="1">
    <source>
        <dbReference type="ARBA" id="ARBA00004167"/>
    </source>
</evidence>
<evidence type="ECO:0000313" key="10">
    <source>
        <dbReference type="Proteomes" id="UP001634393"/>
    </source>
</evidence>
<sequence>MVLVRTAIFLLAYNIITMIVYYGQQKGQNLINPVMEMPENAKKPKNCKLLLHILMAMPYIMYYWYKRKKDLPGSETGKLDRSNSSFRKSRQPFLFWMNHVNFVFIIFAISLNLVVVFPNNLMDEILTFVVEPLPSGGYVVLNRPWAFVQWLEKNPIKLANIDPTGNSPVIIKKPQLDRATGNKFILHHTYGIEYSMKGKHGDWGFDKRRCLDGPPPRNLTLPPQGVPESVIFFYSTSLKLIRRTGNNIFFFMNNAFN</sequence>
<feature type="transmembrane region" description="Helical" evidence="7">
    <location>
        <begin position="49"/>
        <end position="65"/>
    </location>
</feature>
<keyword evidence="2" id="KW-0328">Glycosyltransferase</keyword>
<name>A0ABD3TT60_9LAMI</name>
<keyword evidence="5 7" id="KW-1133">Transmembrane helix</keyword>